<dbReference type="EMBL" id="JAANER010000008">
    <property type="protein sequence ID" value="KAG9186841.1"/>
    <property type="molecule type" value="Genomic_DNA"/>
</dbReference>
<comment type="caution">
    <text evidence="2">The sequence shown here is derived from an EMBL/GenBank/DDBJ whole genome shotgun (WGS) entry which is preliminary data.</text>
</comment>
<dbReference type="AlphaFoldDB" id="A0AAD4FD15"/>
<gene>
    <name evidence="2" type="ORF">G6011_09949</name>
</gene>
<name>A0AAD4FD15_9PLEO</name>
<feature type="compositionally biased region" description="Basic and acidic residues" evidence="1">
    <location>
        <begin position="11"/>
        <end position="33"/>
    </location>
</feature>
<accession>A0AAD4FD15</accession>
<reference evidence="2" key="1">
    <citation type="submission" date="2021-07" db="EMBL/GenBank/DDBJ databases">
        <title>Genome Resource of American Ginseng Black Spot Pathogen Alternaria panax.</title>
        <authorList>
            <person name="Qiu C."/>
            <person name="Wang W."/>
            <person name="Liu Z."/>
        </authorList>
    </citation>
    <scope>NUCLEOTIDE SEQUENCE</scope>
    <source>
        <strain evidence="2">BNCC115425</strain>
    </source>
</reference>
<organism evidence="2 3">
    <name type="scientific">Alternaria panax</name>
    <dbReference type="NCBI Taxonomy" id="48097"/>
    <lineage>
        <taxon>Eukaryota</taxon>
        <taxon>Fungi</taxon>
        <taxon>Dikarya</taxon>
        <taxon>Ascomycota</taxon>
        <taxon>Pezizomycotina</taxon>
        <taxon>Dothideomycetes</taxon>
        <taxon>Pleosporomycetidae</taxon>
        <taxon>Pleosporales</taxon>
        <taxon>Pleosporineae</taxon>
        <taxon>Pleosporaceae</taxon>
        <taxon>Alternaria</taxon>
        <taxon>Alternaria sect. Panax</taxon>
    </lineage>
</organism>
<feature type="region of interest" description="Disordered" evidence="1">
    <location>
        <begin position="1"/>
        <end position="51"/>
    </location>
</feature>
<feature type="compositionally biased region" description="Polar residues" evidence="1">
    <location>
        <begin position="35"/>
        <end position="46"/>
    </location>
</feature>
<sequence>MNRPEPSDNESGEKEKTKEIREASDQDSKKRDGIQSVSIKSGQYESDVTDSKKNGIPTIVVKLTSNITVLRYMGSYPRAVINMLLDFNGDYHNPHPMAKFSKGTEFHIVLLDLEKWMHIVDDHLFDKDDNGKPRSLCQLQSFKHLRWWLKGKRGLL</sequence>
<keyword evidence="3" id="KW-1185">Reference proteome</keyword>
<protein>
    <submittedName>
        <fullName evidence="2">Uncharacterized protein</fullName>
    </submittedName>
</protein>
<evidence type="ECO:0000313" key="2">
    <source>
        <dbReference type="EMBL" id="KAG9186841.1"/>
    </source>
</evidence>
<evidence type="ECO:0000313" key="3">
    <source>
        <dbReference type="Proteomes" id="UP001199106"/>
    </source>
</evidence>
<proteinExistence type="predicted"/>
<dbReference type="Proteomes" id="UP001199106">
    <property type="component" value="Unassembled WGS sequence"/>
</dbReference>
<evidence type="ECO:0000256" key="1">
    <source>
        <dbReference type="SAM" id="MobiDB-lite"/>
    </source>
</evidence>